<evidence type="ECO:0000256" key="1">
    <source>
        <dbReference type="SAM" id="MobiDB-lite"/>
    </source>
</evidence>
<dbReference type="EMBL" id="JARQZJ010000001">
    <property type="protein sequence ID" value="KAK9869515.1"/>
    <property type="molecule type" value="Genomic_DNA"/>
</dbReference>
<evidence type="ECO:0000313" key="2">
    <source>
        <dbReference type="EMBL" id="KAK9869515.1"/>
    </source>
</evidence>
<keyword evidence="3" id="KW-1185">Reference proteome</keyword>
<name>A0AAW1TIQ5_9CUCU</name>
<comment type="caution">
    <text evidence="2">The sequence shown here is derived from an EMBL/GenBank/DDBJ whole genome shotgun (WGS) entry which is preliminary data.</text>
</comment>
<gene>
    <name evidence="2" type="ORF">WA026_003268</name>
</gene>
<accession>A0AAW1TIQ5</accession>
<reference evidence="2 3" key="1">
    <citation type="submission" date="2023-03" db="EMBL/GenBank/DDBJ databases">
        <title>Genome insight into feeding habits of ladybird beetles.</title>
        <authorList>
            <person name="Li H.-S."/>
            <person name="Huang Y.-H."/>
            <person name="Pang H."/>
        </authorList>
    </citation>
    <scope>NUCLEOTIDE SEQUENCE [LARGE SCALE GENOMIC DNA]</scope>
    <source>
        <strain evidence="2">SYSU_2023b</strain>
        <tissue evidence="2">Whole body</tissue>
    </source>
</reference>
<feature type="region of interest" description="Disordered" evidence="1">
    <location>
        <begin position="63"/>
        <end position="101"/>
    </location>
</feature>
<organism evidence="2 3">
    <name type="scientific">Henosepilachna vigintioctopunctata</name>
    <dbReference type="NCBI Taxonomy" id="420089"/>
    <lineage>
        <taxon>Eukaryota</taxon>
        <taxon>Metazoa</taxon>
        <taxon>Ecdysozoa</taxon>
        <taxon>Arthropoda</taxon>
        <taxon>Hexapoda</taxon>
        <taxon>Insecta</taxon>
        <taxon>Pterygota</taxon>
        <taxon>Neoptera</taxon>
        <taxon>Endopterygota</taxon>
        <taxon>Coleoptera</taxon>
        <taxon>Polyphaga</taxon>
        <taxon>Cucujiformia</taxon>
        <taxon>Coccinelloidea</taxon>
        <taxon>Coccinellidae</taxon>
        <taxon>Epilachninae</taxon>
        <taxon>Epilachnini</taxon>
        <taxon>Henosepilachna</taxon>
    </lineage>
</organism>
<feature type="compositionally biased region" description="Polar residues" evidence="1">
    <location>
        <begin position="73"/>
        <end position="90"/>
    </location>
</feature>
<feature type="region of interest" description="Disordered" evidence="1">
    <location>
        <begin position="39"/>
        <end position="58"/>
    </location>
</feature>
<evidence type="ECO:0000313" key="3">
    <source>
        <dbReference type="Proteomes" id="UP001431783"/>
    </source>
</evidence>
<proteinExistence type="predicted"/>
<dbReference type="AlphaFoldDB" id="A0AAW1TIQ5"/>
<protein>
    <submittedName>
        <fullName evidence="2">Uncharacterized protein</fullName>
    </submittedName>
</protein>
<feature type="compositionally biased region" description="Basic and acidic residues" evidence="1">
    <location>
        <begin position="40"/>
        <end position="55"/>
    </location>
</feature>
<dbReference type="Proteomes" id="UP001431783">
    <property type="component" value="Unassembled WGS sequence"/>
</dbReference>
<sequence>MEMYGLESDHGNNQNYSKYSYRIRSDSLHMTIEKPIALDPEERMRKDKSHSLEKKIVHRKNCNRIDSLERGRTIQQIPGDGQSQDSSATLEYSEYQGMKQK</sequence>